<keyword evidence="3" id="KW-1185">Reference proteome</keyword>
<accession>A0A6A6UPP1</accession>
<evidence type="ECO:0000259" key="1">
    <source>
        <dbReference type="Pfam" id="PF13302"/>
    </source>
</evidence>
<dbReference type="InterPro" id="IPR051531">
    <property type="entry name" value="N-acetyltransferase"/>
</dbReference>
<dbReference type="AlphaFoldDB" id="A0A6A6UPP1"/>
<evidence type="ECO:0000313" key="2">
    <source>
        <dbReference type="EMBL" id="KAF2673413.1"/>
    </source>
</evidence>
<dbReference type="PANTHER" id="PTHR43792:SF16">
    <property type="entry name" value="N-ACETYLTRANSFERASE DOMAIN-CONTAINING PROTEIN"/>
    <property type="match status" value="1"/>
</dbReference>
<dbReference type="GO" id="GO:0016747">
    <property type="term" value="F:acyltransferase activity, transferring groups other than amino-acyl groups"/>
    <property type="evidence" value="ECO:0007669"/>
    <property type="project" value="InterPro"/>
</dbReference>
<dbReference type="InterPro" id="IPR000182">
    <property type="entry name" value="GNAT_dom"/>
</dbReference>
<dbReference type="EMBL" id="MU004231">
    <property type="protein sequence ID" value="KAF2673413.1"/>
    <property type="molecule type" value="Genomic_DNA"/>
</dbReference>
<dbReference type="Pfam" id="PF13302">
    <property type="entry name" value="Acetyltransf_3"/>
    <property type="match status" value="1"/>
</dbReference>
<dbReference type="Gene3D" id="3.40.630.30">
    <property type="match status" value="1"/>
</dbReference>
<dbReference type="PANTHER" id="PTHR43792">
    <property type="entry name" value="GNAT FAMILY, PUTATIVE (AFU_ORTHOLOGUE AFUA_3G00765)-RELATED-RELATED"/>
    <property type="match status" value="1"/>
</dbReference>
<sequence>MTEPASKPIPPFLLSTPRTYLTFIDPDNPIHTAFLVKLFNEPLFAKYEGKSTLDTPAKAAAFIRARCVPQYHADHYGRCLMFLRPTHNTPVEECEPIGLISMVRGDDDKALTIPDVGFSVLEAYNGQGYATEGAKAMLDYVTGELQLPGVVAFVNERNAASARVAEKLGFENRGERKLLMFGPDKTGIVWASAGLGTDLSVYNLPD</sequence>
<feature type="domain" description="N-acetyltransferase" evidence="1">
    <location>
        <begin position="35"/>
        <end position="171"/>
    </location>
</feature>
<protein>
    <submittedName>
        <fullName evidence="2">GNAT family acetyltransferase</fullName>
    </submittedName>
</protein>
<proteinExistence type="predicted"/>
<organism evidence="2 3">
    <name type="scientific">Microthyrium microscopicum</name>
    <dbReference type="NCBI Taxonomy" id="703497"/>
    <lineage>
        <taxon>Eukaryota</taxon>
        <taxon>Fungi</taxon>
        <taxon>Dikarya</taxon>
        <taxon>Ascomycota</taxon>
        <taxon>Pezizomycotina</taxon>
        <taxon>Dothideomycetes</taxon>
        <taxon>Dothideomycetes incertae sedis</taxon>
        <taxon>Microthyriales</taxon>
        <taxon>Microthyriaceae</taxon>
        <taxon>Microthyrium</taxon>
    </lineage>
</organism>
<gene>
    <name evidence="2" type="ORF">BT63DRAFT_155839</name>
</gene>
<reference evidence="2" key="1">
    <citation type="journal article" date="2020" name="Stud. Mycol.">
        <title>101 Dothideomycetes genomes: a test case for predicting lifestyles and emergence of pathogens.</title>
        <authorList>
            <person name="Haridas S."/>
            <person name="Albert R."/>
            <person name="Binder M."/>
            <person name="Bloem J."/>
            <person name="Labutti K."/>
            <person name="Salamov A."/>
            <person name="Andreopoulos B."/>
            <person name="Baker S."/>
            <person name="Barry K."/>
            <person name="Bills G."/>
            <person name="Bluhm B."/>
            <person name="Cannon C."/>
            <person name="Castanera R."/>
            <person name="Culley D."/>
            <person name="Daum C."/>
            <person name="Ezra D."/>
            <person name="Gonzalez J."/>
            <person name="Henrissat B."/>
            <person name="Kuo A."/>
            <person name="Liang C."/>
            <person name="Lipzen A."/>
            <person name="Lutzoni F."/>
            <person name="Magnuson J."/>
            <person name="Mondo S."/>
            <person name="Nolan M."/>
            <person name="Ohm R."/>
            <person name="Pangilinan J."/>
            <person name="Park H.-J."/>
            <person name="Ramirez L."/>
            <person name="Alfaro M."/>
            <person name="Sun H."/>
            <person name="Tritt A."/>
            <person name="Yoshinaga Y."/>
            <person name="Zwiers L.-H."/>
            <person name="Turgeon B."/>
            <person name="Goodwin S."/>
            <person name="Spatafora J."/>
            <person name="Crous P."/>
            <person name="Grigoriev I."/>
        </authorList>
    </citation>
    <scope>NUCLEOTIDE SEQUENCE</scope>
    <source>
        <strain evidence="2">CBS 115976</strain>
    </source>
</reference>
<dbReference type="SUPFAM" id="SSF55729">
    <property type="entry name" value="Acyl-CoA N-acyltransferases (Nat)"/>
    <property type="match status" value="1"/>
</dbReference>
<dbReference type="InterPro" id="IPR016181">
    <property type="entry name" value="Acyl_CoA_acyltransferase"/>
</dbReference>
<dbReference type="Proteomes" id="UP000799302">
    <property type="component" value="Unassembled WGS sequence"/>
</dbReference>
<dbReference type="OrthoDB" id="630895at2759"/>
<name>A0A6A6UPP1_9PEZI</name>
<evidence type="ECO:0000313" key="3">
    <source>
        <dbReference type="Proteomes" id="UP000799302"/>
    </source>
</evidence>
<keyword evidence="2" id="KW-0808">Transferase</keyword>